<comment type="similarity">
    <text evidence="2">Belongs to the EspG family.</text>
</comment>
<gene>
    <name evidence="5" type="ORF">FOH10_26735</name>
</gene>
<dbReference type="Pfam" id="PF14011">
    <property type="entry name" value="ESX-1_EspG"/>
    <property type="match status" value="1"/>
</dbReference>
<evidence type="ECO:0000256" key="2">
    <source>
        <dbReference type="ARBA" id="ARBA00006411"/>
    </source>
</evidence>
<accession>A0A516NSC6</accession>
<dbReference type="AlphaFoldDB" id="A0A516NSC6"/>
<keyword evidence="3" id="KW-0963">Cytoplasm</keyword>
<organism evidence="5 6">
    <name type="scientific">Nocardia otitidiscaviarum</name>
    <dbReference type="NCBI Taxonomy" id="1823"/>
    <lineage>
        <taxon>Bacteria</taxon>
        <taxon>Bacillati</taxon>
        <taxon>Actinomycetota</taxon>
        <taxon>Actinomycetes</taxon>
        <taxon>Mycobacteriales</taxon>
        <taxon>Nocardiaceae</taxon>
        <taxon>Nocardia</taxon>
    </lineage>
</organism>
<evidence type="ECO:0000313" key="6">
    <source>
        <dbReference type="Proteomes" id="UP000317039"/>
    </source>
</evidence>
<sequence length="260" mass="28503">MHRTWNLGGMELLVLWEDTNAEYLPAPLMFATGAEWWDEHLAEKVRAREELRDRDPALDRVVAALRTPDIRIEVRGRDGGGMPGSTGAIRCFGARCGDLGYLVTQRPGETPGQAAGFTIVEFYAEELAREVVAALPGIGAGRGRDLVLAQRESRDQTDYGFGLSPAHETYHGSAIDRAAEFLAAPAAGIGTITVAQGYSAYGPRGIARYRLGWRDLVDDGRYLITDENPPMAVAADRRRMLTAIETRIAEVAFVLDDERV</sequence>
<comment type="subcellular location">
    <subcellularLocation>
        <location evidence="1">Cytoplasm</location>
    </subcellularLocation>
</comment>
<dbReference type="EMBL" id="CP041695">
    <property type="protein sequence ID" value="QDP81791.1"/>
    <property type="molecule type" value="Genomic_DNA"/>
</dbReference>
<protein>
    <submittedName>
        <fullName evidence="5">ESX secretion-associated protein EspG</fullName>
    </submittedName>
</protein>
<evidence type="ECO:0000256" key="4">
    <source>
        <dbReference type="ARBA" id="ARBA00023186"/>
    </source>
</evidence>
<evidence type="ECO:0000313" key="5">
    <source>
        <dbReference type="EMBL" id="QDP81791.1"/>
    </source>
</evidence>
<dbReference type="InterPro" id="IPR025734">
    <property type="entry name" value="EspG"/>
</dbReference>
<proteinExistence type="inferred from homology"/>
<evidence type="ECO:0000256" key="3">
    <source>
        <dbReference type="ARBA" id="ARBA00022490"/>
    </source>
</evidence>
<name>A0A516NSC6_9NOCA</name>
<dbReference type="Proteomes" id="UP000317039">
    <property type="component" value="Chromosome"/>
</dbReference>
<dbReference type="GeneID" id="80335961"/>
<dbReference type="RefSeq" id="WP_143982784.1">
    <property type="nucleotide sequence ID" value="NZ_CP041695.1"/>
</dbReference>
<evidence type="ECO:0000256" key="1">
    <source>
        <dbReference type="ARBA" id="ARBA00004496"/>
    </source>
</evidence>
<dbReference type="KEGG" id="nod:FOH10_26735"/>
<keyword evidence="4" id="KW-0143">Chaperone</keyword>
<reference evidence="5 6" key="1">
    <citation type="submission" date="2019-07" db="EMBL/GenBank/DDBJ databases">
        <title>Complete Genome Sequence and Methylome Analysis of Nocardia otitidis-caviarum NEB252.</title>
        <authorList>
            <person name="Fomenkov A."/>
            <person name="Anton B.P."/>
            <person name="Vincze T."/>
            <person name="Roberts R.J."/>
        </authorList>
    </citation>
    <scope>NUCLEOTIDE SEQUENCE [LARGE SCALE GENOMIC DNA]</scope>
    <source>
        <strain evidence="5 6">NEB252</strain>
    </source>
</reference>